<keyword evidence="2" id="KW-1185">Reference proteome</keyword>
<name>A0A0C9ZPH0_9AGAM</name>
<gene>
    <name evidence="1" type="ORF">PISMIDRAFT_10361</name>
</gene>
<dbReference type="HOGENOM" id="CLU_2672004_0_0_1"/>
<sequence length="75" mass="8560">MYGNVERAGERNYIVVCDAIQNLSIAVHIGAFECLVTAMALYYDEMAFYVEKIFFRIAVCEDETELAREVRKAAD</sequence>
<reference evidence="1 2" key="1">
    <citation type="submission" date="2014-04" db="EMBL/GenBank/DDBJ databases">
        <authorList>
            <consortium name="DOE Joint Genome Institute"/>
            <person name="Kuo A."/>
            <person name="Kohler A."/>
            <person name="Costa M.D."/>
            <person name="Nagy L.G."/>
            <person name="Floudas D."/>
            <person name="Copeland A."/>
            <person name="Barry K.W."/>
            <person name="Cichocki N."/>
            <person name="Veneault-Fourrey C."/>
            <person name="LaButti K."/>
            <person name="Lindquist E.A."/>
            <person name="Lipzen A."/>
            <person name="Lundell T."/>
            <person name="Morin E."/>
            <person name="Murat C."/>
            <person name="Sun H."/>
            <person name="Tunlid A."/>
            <person name="Henrissat B."/>
            <person name="Grigoriev I.V."/>
            <person name="Hibbett D.S."/>
            <person name="Martin F."/>
            <person name="Nordberg H.P."/>
            <person name="Cantor M.N."/>
            <person name="Hua S.X."/>
        </authorList>
    </citation>
    <scope>NUCLEOTIDE SEQUENCE [LARGE SCALE GENOMIC DNA]</scope>
    <source>
        <strain evidence="1 2">441</strain>
    </source>
</reference>
<protein>
    <submittedName>
        <fullName evidence="1">Uncharacterized protein</fullName>
    </submittedName>
</protein>
<dbReference type="STRING" id="765257.A0A0C9ZPH0"/>
<evidence type="ECO:0000313" key="2">
    <source>
        <dbReference type="Proteomes" id="UP000054018"/>
    </source>
</evidence>
<reference evidence="2" key="2">
    <citation type="submission" date="2015-01" db="EMBL/GenBank/DDBJ databases">
        <title>Evolutionary Origins and Diversification of the Mycorrhizal Mutualists.</title>
        <authorList>
            <consortium name="DOE Joint Genome Institute"/>
            <consortium name="Mycorrhizal Genomics Consortium"/>
            <person name="Kohler A."/>
            <person name="Kuo A."/>
            <person name="Nagy L.G."/>
            <person name="Floudas D."/>
            <person name="Copeland A."/>
            <person name="Barry K.W."/>
            <person name="Cichocki N."/>
            <person name="Veneault-Fourrey C."/>
            <person name="LaButti K."/>
            <person name="Lindquist E.A."/>
            <person name="Lipzen A."/>
            <person name="Lundell T."/>
            <person name="Morin E."/>
            <person name="Murat C."/>
            <person name="Riley R."/>
            <person name="Ohm R."/>
            <person name="Sun H."/>
            <person name="Tunlid A."/>
            <person name="Henrissat B."/>
            <person name="Grigoriev I.V."/>
            <person name="Hibbett D.S."/>
            <person name="Martin F."/>
        </authorList>
    </citation>
    <scope>NUCLEOTIDE SEQUENCE [LARGE SCALE GENOMIC DNA]</scope>
    <source>
        <strain evidence="2">441</strain>
    </source>
</reference>
<dbReference type="EMBL" id="KN833718">
    <property type="protein sequence ID" value="KIK24222.1"/>
    <property type="molecule type" value="Genomic_DNA"/>
</dbReference>
<dbReference type="Proteomes" id="UP000054018">
    <property type="component" value="Unassembled WGS sequence"/>
</dbReference>
<accession>A0A0C9ZPH0</accession>
<dbReference type="InterPro" id="IPR011989">
    <property type="entry name" value="ARM-like"/>
</dbReference>
<organism evidence="1 2">
    <name type="scientific">Pisolithus microcarpus 441</name>
    <dbReference type="NCBI Taxonomy" id="765257"/>
    <lineage>
        <taxon>Eukaryota</taxon>
        <taxon>Fungi</taxon>
        <taxon>Dikarya</taxon>
        <taxon>Basidiomycota</taxon>
        <taxon>Agaricomycotina</taxon>
        <taxon>Agaricomycetes</taxon>
        <taxon>Agaricomycetidae</taxon>
        <taxon>Boletales</taxon>
        <taxon>Sclerodermatineae</taxon>
        <taxon>Pisolithaceae</taxon>
        <taxon>Pisolithus</taxon>
    </lineage>
</organism>
<dbReference type="Gene3D" id="1.25.10.10">
    <property type="entry name" value="Leucine-rich Repeat Variant"/>
    <property type="match status" value="1"/>
</dbReference>
<dbReference type="AlphaFoldDB" id="A0A0C9ZPH0"/>
<proteinExistence type="predicted"/>
<evidence type="ECO:0000313" key="1">
    <source>
        <dbReference type="EMBL" id="KIK24222.1"/>
    </source>
</evidence>